<evidence type="ECO:0000256" key="2">
    <source>
        <dbReference type="ARBA" id="ARBA00023136"/>
    </source>
</evidence>
<reference evidence="6 7" key="1">
    <citation type="submission" date="2022-06" db="EMBL/GenBank/DDBJ databases">
        <title>Thiomicrohabdus sp. nov, an obligately chemolithoautotrophic, sulfur-oxidizing bacterium isolated from beach of Guanyin Mountain. Amoy.</title>
        <authorList>
            <person name="Zhu H."/>
        </authorList>
    </citation>
    <scope>NUCLEOTIDE SEQUENCE [LARGE SCALE GENOMIC DNA]</scope>
    <source>
        <strain evidence="6 7">XGS-01</strain>
    </source>
</reference>
<accession>A0ABY8CCE1</accession>
<keyword evidence="2" id="KW-0472">Membrane</keyword>
<gene>
    <name evidence="6" type="ORF">NR989_07145</name>
</gene>
<dbReference type="RefSeq" id="WP_275594047.1">
    <property type="nucleotide sequence ID" value="NZ_CP102381.1"/>
</dbReference>
<feature type="domain" description="Bacterial surface antigen (D15)" evidence="3">
    <location>
        <begin position="325"/>
        <end position="602"/>
    </location>
</feature>
<evidence type="ECO:0000313" key="6">
    <source>
        <dbReference type="EMBL" id="WEJ61788.1"/>
    </source>
</evidence>
<proteinExistence type="predicted"/>
<evidence type="ECO:0000313" key="7">
    <source>
        <dbReference type="Proteomes" id="UP001222275"/>
    </source>
</evidence>
<keyword evidence="7" id="KW-1185">Reference proteome</keyword>
<evidence type="ECO:0000259" key="5">
    <source>
        <dbReference type="Pfam" id="PF17243"/>
    </source>
</evidence>
<protein>
    <submittedName>
        <fullName evidence="6">BamA/TamA family outer membrane protein</fullName>
    </submittedName>
</protein>
<feature type="domain" description="POTRA" evidence="4">
    <location>
        <begin position="218"/>
        <end position="288"/>
    </location>
</feature>
<dbReference type="Pfam" id="PF01103">
    <property type="entry name" value="Omp85"/>
    <property type="match status" value="1"/>
</dbReference>
<feature type="domain" description="TamA POTRA" evidence="5">
    <location>
        <begin position="70"/>
        <end position="126"/>
    </location>
</feature>
<dbReference type="Pfam" id="PF07244">
    <property type="entry name" value="POTRA"/>
    <property type="match status" value="1"/>
</dbReference>
<evidence type="ECO:0000259" key="3">
    <source>
        <dbReference type="Pfam" id="PF01103"/>
    </source>
</evidence>
<dbReference type="InterPro" id="IPR000184">
    <property type="entry name" value="Bac_surfAg_D15"/>
</dbReference>
<name>A0ABY8CCE1_9GAMM</name>
<comment type="subcellular location">
    <subcellularLocation>
        <location evidence="1">Membrane</location>
    </subcellularLocation>
</comment>
<dbReference type="InterPro" id="IPR035243">
    <property type="entry name" value="TamA_POTRA_Dom_1"/>
</dbReference>
<dbReference type="InterPro" id="IPR010827">
    <property type="entry name" value="BamA/TamA_POTRA"/>
</dbReference>
<dbReference type="Pfam" id="PF17243">
    <property type="entry name" value="POTRA_TamA_1"/>
    <property type="match status" value="1"/>
</dbReference>
<dbReference type="Gene3D" id="3.10.20.310">
    <property type="entry name" value="membrane protein fhac"/>
    <property type="match status" value="3"/>
</dbReference>
<dbReference type="Proteomes" id="UP001222275">
    <property type="component" value="Chromosome"/>
</dbReference>
<evidence type="ECO:0000256" key="1">
    <source>
        <dbReference type="ARBA" id="ARBA00004370"/>
    </source>
</evidence>
<organism evidence="6 7">
    <name type="scientific">Thiomicrorhabdus lithotrophica</name>
    <dbReference type="NCBI Taxonomy" id="2949997"/>
    <lineage>
        <taxon>Bacteria</taxon>
        <taxon>Pseudomonadati</taxon>
        <taxon>Pseudomonadota</taxon>
        <taxon>Gammaproteobacteria</taxon>
        <taxon>Thiotrichales</taxon>
        <taxon>Piscirickettsiaceae</taxon>
        <taxon>Thiomicrorhabdus</taxon>
    </lineage>
</organism>
<dbReference type="Gene3D" id="2.40.160.50">
    <property type="entry name" value="membrane protein fhac: a member of the omp85/tpsb transporter family"/>
    <property type="match status" value="1"/>
</dbReference>
<dbReference type="EMBL" id="CP102381">
    <property type="protein sequence ID" value="WEJ61788.1"/>
    <property type="molecule type" value="Genomic_DNA"/>
</dbReference>
<evidence type="ECO:0000259" key="4">
    <source>
        <dbReference type="Pfam" id="PF07244"/>
    </source>
</evidence>
<sequence>MSIHLHYASLASLLLLSCLIYTKPVLANSEPKQVGVSATSEKATTPLEVLLKITEGKDSEFVIQLKKEISLSHLKNDKFPAQTDFLFELAQQELLAALKAFGYYHPKITSKLDRNAKQTLANFEITLGKPMLVRTIDLQIGGEAKDLPVWNQFRQFQLLLKPKTQFKHQDYTSTVNALTNIAVNQGFIDADFTRREFRVYPHLNVVDVHLHLDTKTAYQFGEVHFRGSKQVNPNFLKRFVEFNSGDNYQQSDVSALQKSLIDSRYFGLVRVIPQYSQQQDKRIPIDVELEDSLQHRYNMGGGYGTDTGARALFGFENRLINQNGHNYQIDSLFGERAQNFSFNYYIPGNRPALQHWNLGYGFEGTQSDNLTKSLNTLSTDYYYQITPLWLINPFVSLQSETYRYLKEPEESTQTLLVGLNVKNRWVNNESYPTSGYRHNATLRASIDNLVSESQFGQIELGSRGVFSLMEFWRLHARLQTVLTIADKNQVIPASYRSLLGGETLRGYEFESVGIESDDGSVVGAQNMVQGSIETDYRITEYFGLGLFSDAGQVFDNESSSTLKIGAGLGLRAYTPVGMAKLDIAWPISEEEQPWRIHFSLGFDL</sequence>